<reference evidence="4" key="1">
    <citation type="journal article" date="2021" name="Sci. Rep.">
        <title>Diploid genomic architecture of Nitzschia inconspicua, an elite biomass production diatom.</title>
        <authorList>
            <person name="Oliver A."/>
            <person name="Podell S."/>
            <person name="Pinowska A."/>
            <person name="Traller J.C."/>
            <person name="Smith S.R."/>
            <person name="McClure R."/>
            <person name="Beliaev A."/>
            <person name="Bohutskyi P."/>
            <person name="Hill E.A."/>
            <person name="Rabines A."/>
            <person name="Zheng H."/>
            <person name="Allen L.Z."/>
            <person name="Kuo A."/>
            <person name="Grigoriev I.V."/>
            <person name="Allen A.E."/>
            <person name="Hazlebeck D."/>
            <person name="Allen E.E."/>
        </authorList>
    </citation>
    <scope>NUCLEOTIDE SEQUENCE</scope>
    <source>
        <strain evidence="4">Hildebrandi</strain>
    </source>
</reference>
<dbReference type="PROSITE" id="PS51471">
    <property type="entry name" value="FE2OG_OXY"/>
    <property type="match status" value="1"/>
</dbReference>
<gene>
    <name evidence="4" type="ORF">IV203_002192</name>
</gene>
<evidence type="ECO:0000313" key="5">
    <source>
        <dbReference type="Proteomes" id="UP000693970"/>
    </source>
</evidence>
<dbReference type="Pfam" id="PF02301">
    <property type="entry name" value="HORMA"/>
    <property type="match status" value="1"/>
</dbReference>
<dbReference type="OrthoDB" id="288590at2759"/>
<dbReference type="InterPro" id="IPR050231">
    <property type="entry name" value="Iron_ascorbate_oxido_reductase"/>
</dbReference>
<organism evidence="4 5">
    <name type="scientific">Nitzschia inconspicua</name>
    <dbReference type="NCBI Taxonomy" id="303405"/>
    <lineage>
        <taxon>Eukaryota</taxon>
        <taxon>Sar</taxon>
        <taxon>Stramenopiles</taxon>
        <taxon>Ochrophyta</taxon>
        <taxon>Bacillariophyta</taxon>
        <taxon>Bacillariophyceae</taxon>
        <taxon>Bacillariophycidae</taxon>
        <taxon>Bacillariales</taxon>
        <taxon>Bacillariaceae</taxon>
        <taxon>Nitzschia</taxon>
    </lineage>
</organism>
<reference evidence="4" key="2">
    <citation type="submission" date="2021-04" db="EMBL/GenBank/DDBJ databases">
        <authorList>
            <person name="Podell S."/>
        </authorList>
    </citation>
    <scope>NUCLEOTIDE SEQUENCE</scope>
    <source>
        <strain evidence="4">Hildebrandi</strain>
    </source>
</reference>
<protein>
    <submittedName>
        <fullName evidence="4">2(OG)-Fe(II) oxygenase superfamily protein</fullName>
    </submittedName>
</protein>
<dbReference type="EMBL" id="JAGRRH010000015">
    <property type="protein sequence ID" value="KAG7357504.1"/>
    <property type="molecule type" value="Genomic_DNA"/>
</dbReference>
<proteinExistence type="predicted"/>
<feature type="region of interest" description="Disordered" evidence="1">
    <location>
        <begin position="328"/>
        <end position="367"/>
    </location>
</feature>
<dbReference type="InterPro" id="IPR005123">
    <property type="entry name" value="Oxoglu/Fe-dep_dioxygenase_dom"/>
</dbReference>
<comment type="caution">
    <text evidence="4">The sequence shown here is derived from an EMBL/GenBank/DDBJ whole genome shotgun (WGS) entry which is preliminary data.</text>
</comment>
<dbReference type="PROSITE" id="PS50815">
    <property type="entry name" value="HORMA"/>
    <property type="match status" value="1"/>
</dbReference>
<feature type="region of interest" description="Disordered" evidence="1">
    <location>
        <begin position="168"/>
        <end position="192"/>
    </location>
</feature>
<evidence type="ECO:0000256" key="1">
    <source>
        <dbReference type="SAM" id="MobiDB-lite"/>
    </source>
</evidence>
<dbReference type="PANTHER" id="PTHR47990">
    <property type="entry name" value="2-OXOGLUTARATE (2OG) AND FE(II)-DEPENDENT OXYGENASE SUPERFAMILY PROTEIN-RELATED"/>
    <property type="match status" value="1"/>
</dbReference>
<evidence type="ECO:0000259" key="2">
    <source>
        <dbReference type="PROSITE" id="PS50815"/>
    </source>
</evidence>
<feature type="domain" description="HORMA" evidence="2">
    <location>
        <begin position="368"/>
        <end position="565"/>
    </location>
</feature>
<dbReference type="InterPro" id="IPR003511">
    <property type="entry name" value="HORMA_dom"/>
</dbReference>
<dbReference type="Proteomes" id="UP000693970">
    <property type="component" value="Unassembled WGS sequence"/>
</dbReference>
<accession>A0A9K3L939</accession>
<sequence>MSTAIPLIELSASIYEEDATGKRMQDLSQRVVDALQTSGFLLVSSPFLPLDLQKSAIRVARNIFKTNIASNSSSSTIIDHPTDPKQYLMVDCHSRESILNDLPPATAPEHVLVLSEYVEALETLKMQLLECIALGLKLPSKSYLVDLHQTRNSVLRLLHYHDVVTEHQDDTNGTQNIADDTETSRHPNTPQESAVVTQGVKIRCKEHSDYGSLTLLLTDGVPGLQAFVNGRWIPVPYIEGALVVNIGSLLSEWTNGVLLATLHRVVHYDVNRDTTDSSNNSSGKTRTSLAFFADPDPNVSITLKETGKGRNDQTSSMSVADYIQYRSGGTSSEREGVQFTPQEQGRLNSTTAPERNRRAEQPSGEDPAELTALWKGALEIFLHQLLYIRKVYPRDTFASTRFLETQCHVCRHPDVVSYINEAVEAIVSELISKNDCNELVVEIYNQTNMTSYEEYYISFDPDTKTEAPIADVEKDLRDLICSVGSVGRVASTNWPDSVSFRILLQCRNQDPDKSNRPLLDCNWYRAYRKMSRADEQRRIVYDVPSCRCTFQYQIYPTETDMDTDD</sequence>
<name>A0A9K3L939_9STRA</name>
<feature type="domain" description="Fe2OG dioxygenase" evidence="3">
    <location>
        <begin position="150"/>
        <end position="295"/>
    </location>
</feature>
<dbReference type="Pfam" id="PF03171">
    <property type="entry name" value="2OG-FeII_Oxy"/>
    <property type="match status" value="1"/>
</dbReference>
<feature type="region of interest" description="Disordered" evidence="1">
    <location>
        <begin position="272"/>
        <end position="291"/>
    </location>
</feature>
<feature type="compositionally biased region" description="Polar residues" evidence="1">
    <location>
        <begin position="339"/>
        <end position="353"/>
    </location>
</feature>
<keyword evidence="5" id="KW-1185">Reference proteome</keyword>
<dbReference type="AlphaFoldDB" id="A0A9K3L939"/>
<dbReference type="InterPro" id="IPR044861">
    <property type="entry name" value="IPNS-like_FE2OG_OXY"/>
</dbReference>
<evidence type="ECO:0000259" key="3">
    <source>
        <dbReference type="PROSITE" id="PS51471"/>
    </source>
</evidence>
<evidence type="ECO:0000313" key="4">
    <source>
        <dbReference type="EMBL" id="KAG7357504.1"/>
    </source>
</evidence>